<protein>
    <submittedName>
        <fullName evidence="1">Uncharacterized protein</fullName>
    </submittedName>
</protein>
<evidence type="ECO:0000313" key="1">
    <source>
        <dbReference type="EMBL" id="SHE30741.1"/>
    </source>
</evidence>
<dbReference type="RefSeq" id="WP_073038975.1">
    <property type="nucleotide sequence ID" value="NZ_FQUO01000001.1"/>
</dbReference>
<reference evidence="1 2" key="1">
    <citation type="submission" date="2016-11" db="EMBL/GenBank/DDBJ databases">
        <authorList>
            <person name="Jaros S."/>
            <person name="Januszkiewicz K."/>
            <person name="Wedrychowicz H."/>
        </authorList>
    </citation>
    <scope>NUCLEOTIDE SEQUENCE [LARGE SCALE GENOMIC DNA]</scope>
    <source>
        <strain evidence="1 2">DSM 26897</strain>
    </source>
</reference>
<proteinExistence type="predicted"/>
<evidence type="ECO:0000313" key="2">
    <source>
        <dbReference type="Proteomes" id="UP000184368"/>
    </source>
</evidence>
<dbReference type="Proteomes" id="UP000184368">
    <property type="component" value="Unassembled WGS sequence"/>
</dbReference>
<organism evidence="1 2">
    <name type="scientific">Cnuella takakiae</name>
    <dbReference type="NCBI Taxonomy" id="1302690"/>
    <lineage>
        <taxon>Bacteria</taxon>
        <taxon>Pseudomonadati</taxon>
        <taxon>Bacteroidota</taxon>
        <taxon>Chitinophagia</taxon>
        <taxon>Chitinophagales</taxon>
        <taxon>Chitinophagaceae</taxon>
        <taxon>Cnuella</taxon>
    </lineage>
</organism>
<dbReference type="OrthoDB" id="679253at2"/>
<gene>
    <name evidence="1" type="ORF">SAMN05444008_101102</name>
</gene>
<sequence length="129" mass="14809">MQFQLTIKYSIYTYTFRVERTAADRSFERYRLTAGDRVVMLQCNRPMLLARGLKKKPITWKVREGEVKDEKALAKVYQAIENYLKAASPEVNPIRPAKLPDLPARVLMHQTNMRKKGGGGGPTLEQRAK</sequence>
<dbReference type="EMBL" id="FQUO01000001">
    <property type="protein sequence ID" value="SHE30741.1"/>
    <property type="molecule type" value="Genomic_DNA"/>
</dbReference>
<name>A0A1M4SEY1_9BACT</name>
<keyword evidence="2" id="KW-1185">Reference proteome</keyword>
<dbReference type="AlphaFoldDB" id="A0A1M4SEY1"/>
<accession>A0A1M4SEY1</accession>